<sequence>MSSKIKTKTVGSGENVATVLTKSDLQRMRQLAQLEKTAEEVEKERKSTETQRKYNATQSRRDAMIKREQEKLSNIAPSDMDILHKIEHDEKVEQAQETRDMLLDDAKAMCSLMQFARAAAIRDNQKVERGRLKQREKDEEVEWANIMEADRVKALEAREASERAKAIERREGAKVIITQMEERKLERERLKDEKEREEEARVRDMERMRLEDIEQRRLKVLHSKELNEQITKENMKMQERKDMEKMLEVEDDKRIAQYLREKAQREEEAELEKRRIAKEKEIETARLRALQEKFIDTKAQKDELAAKRAFEDSERKWRAKQKFDAAEKARVEKEVKDMRDLQVLAKKIMLQDAEQREREEFDNIVRRVKQEEEKERQAGITKLVAANDNKEGVRAQMIARQENKARQREFELKETEDLKKGEFDLLARLQRIKDRKIARLRAEGVPEKYIVDLLNYDFT</sequence>
<dbReference type="Proteomes" id="UP000324800">
    <property type="component" value="Unassembled WGS sequence"/>
</dbReference>
<evidence type="ECO:0000256" key="5">
    <source>
        <dbReference type="ARBA" id="ARBA00023273"/>
    </source>
</evidence>
<name>A0A5J4VNH8_9EUKA</name>
<evidence type="ECO:0000256" key="2">
    <source>
        <dbReference type="ARBA" id="ARBA00022846"/>
    </source>
</evidence>
<comment type="similarity">
    <text evidence="6">Belongs to the CFAP45 family.</text>
</comment>
<dbReference type="InterPro" id="IPR043597">
    <property type="entry name" value="TPH_dom"/>
</dbReference>
<evidence type="ECO:0000256" key="1">
    <source>
        <dbReference type="ARBA" id="ARBA00004230"/>
    </source>
</evidence>
<evidence type="ECO:0000256" key="8">
    <source>
        <dbReference type="SAM" id="Coils"/>
    </source>
</evidence>
<evidence type="ECO:0000256" key="4">
    <source>
        <dbReference type="ARBA" id="ARBA00023069"/>
    </source>
</evidence>
<dbReference type="OrthoDB" id="1902038at2759"/>
<dbReference type="Pfam" id="PF13868">
    <property type="entry name" value="TPH"/>
    <property type="match status" value="1"/>
</dbReference>
<dbReference type="EMBL" id="SNRW01005869">
    <property type="protein sequence ID" value="KAA6384207.1"/>
    <property type="molecule type" value="Genomic_DNA"/>
</dbReference>
<feature type="compositionally biased region" description="Basic and acidic residues" evidence="9">
    <location>
        <begin position="36"/>
        <end position="52"/>
    </location>
</feature>
<evidence type="ECO:0000256" key="3">
    <source>
        <dbReference type="ARBA" id="ARBA00023054"/>
    </source>
</evidence>
<comment type="subcellular location">
    <subcellularLocation>
        <location evidence="1">Cell projection</location>
        <location evidence="1">Cilium</location>
        <location evidence="1">Flagellum</location>
    </subcellularLocation>
</comment>
<keyword evidence="4" id="KW-0969">Cilium</keyword>
<keyword evidence="2 11" id="KW-0282">Flagellum</keyword>
<gene>
    <name evidence="11" type="ORF">EZS28_020265</name>
</gene>
<dbReference type="GO" id="GO:0031514">
    <property type="term" value="C:motile cilium"/>
    <property type="evidence" value="ECO:0007669"/>
    <property type="project" value="UniProtKB-SubCell"/>
</dbReference>
<evidence type="ECO:0000313" key="12">
    <source>
        <dbReference type="Proteomes" id="UP000324800"/>
    </source>
</evidence>
<dbReference type="InterPro" id="IPR033253">
    <property type="entry name" value="CFAP45"/>
</dbReference>
<protein>
    <recommendedName>
        <fullName evidence="7">Cilia- and flagella-associated protein 45</fullName>
    </recommendedName>
</protein>
<evidence type="ECO:0000256" key="9">
    <source>
        <dbReference type="SAM" id="MobiDB-lite"/>
    </source>
</evidence>
<feature type="coiled-coil region" evidence="8">
    <location>
        <begin position="177"/>
        <end position="207"/>
    </location>
</feature>
<reference evidence="11 12" key="1">
    <citation type="submission" date="2019-03" db="EMBL/GenBank/DDBJ databases">
        <title>Single cell metagenomics reveals metabolic interactions within the superorganism composed of flagellate Streblomastix strix and complex community of Bacteroidetes bacteria on its surface.</title>
        <authorList>
            <person name="Treitli S.C."/>
            <person name="Kolisko M."/>
            <person name="Husnik F."/>
            <person name="Keeling P."/>
            <person name="Hampl V."/>
        </authorList>
    </citation>
    <scope>NUCLEOTIDE SEQUENCE [LARGE SCALE GENOMIC DNA]</scope>
    <source>
        <strain evidence="11">ST1C</strain>
    </source>
</reference>
<dbReference type="PANTHER" id="PTHR15504">
    <property type="entry name" value="NASOPHARYNGEAL EPITHELIUM SPECIFIC PROTEIN 1"/>
    <property type="match status" value="1"/>
</dbReference>
<evidence type="ECO:0000313" key="11">
    <source>
        <dbReference type="EMBL" id="KAA6384207.1"/>
    </source>
</evidence>
<feature type="region of interest" description="Disordered" evidence="9">
    <location>
        <begin position="36"/>
        <end position="62"/>
    </location>
</feature>
<dbReference type="PANTHER" id="PTHR15504:SF0">
    <property type="entry name" value="CILIA- AND FLAGELLA-ASSOCIATED PROTEIN 45"/>
    <property type="match status" value="1"/>
</dbReference>
<evidence type="ECO:0000259" key="10">
    <source>
        <dbReference type="Pfam" id="PF13868"/>
    </source>
</evidence>
<evidence type="ECO:0000256" key="6">
    <source>
        <dbReference type="ARBA" id="ARBA00034116"/>
    </source>
</evidence>
<comment type="caution">
    <text evidence="11">The sequence shown here is derived from an EMBL/GenBank/DDBJ whole genome shotgun (WGS) entry which is preliminary data.</text>
</comment>
<keyword evidence="5" id="KW-0966">Cell projection</keyword>
<feature type="domain" description="Trichohyalin-plectin-homology" evidence="10">
    <location>
        <begin position="104"/>
        <end position="447"/>
    </location>
</feature>
<proteinExistence type="inferred from homology"/>
<dbReference type="AlphaFoldDB" id="A0A5J4VNH8"/>
<organism evidence="11 12">
    <name type="scientific">Streblomastix strix</name>
    <dbReference type="NCBI Taxonomy" id="222440"/>
    <lineage>
        <taxon>Eukaryota</taxon>
        <taxon>Metamonada</taxon>
        <taxon>Preaxostyla</taxon>
        <taxon>Oxymonadida</taxon>
        <taxon>Streblomastigidae</taxon>
        <taxon>Streblomastix</taxon>
    </lineage>
</organism>
<accession>A0A5J4VNH8</accession>
<feature type="coiled-coil region" evidence="8">
    <location>
        <begin position="255"/>
        <end position="307"/>
    </location>
</feature>
<evidence type="ECO:0000256" key="7">
    <source>
        <dbReference type="ARBA" id="ARBA00034142"/>
    </source>
</evidence>
<keyword evidence="3 8" id="KW-0175">Coiled coil</keyword>